<keyword evidence="3" id="KW-1185">Reference proteome</keyword>
<comment type="caution">
    <text evidence="2">The sequence shown here is derived from an EMBL/GenBank/DDBJ whole genome shotgun (WGS) entry which is preliminary data.</text>
</comment>
<dbReference type="Gene3D" id="3.30.710.10">
    <property type="entry name" value="Potassium Channel Kv1.1, Chain A"/>
    <property type="match status" value="1"/>
</dbReference>
<dbReference type="PANTHER" id="PTHR47843">
    <property type="entry name" value="BTB DOMAIN-CONTAINING PROTEIN-RELATED"/>
    <property type="match status" value="1"/>
</dbReference>
<dbReference type="PROSITE" id="PS50097">
    <property type="entry name" value="BTB"/>
    <property type="match status" value="1"/>
</dbReference>
<dbReference type="InterPro" id="IPR011333">
    <property type="entry name" value="SKP1/BTB/POZ_sf"/>
</dbReference>
<dbReference type="Pfam" id="PF00651">
    <property type="entry name" value="BTB"/>
    <property type="match status" value="1"/>
</dbReference>
<dbReference type="CDD" id="cd18186">
    <property type="entry name" value="BTB_POZ_ZBTB_KLHL-like"/>
    <property type="match status" value="1"/>
</dbReference>
<evidence type="ECO:0000259" key="1">
    <source>
        <dbReference type="PROSITE" id="PS50097"/>
    </source>
</evidence>
<dbReference type="PANTHER" id="PTHR47843:SF5">
    <property type="entry name" value="BTB_POZ DOMAIN PROTEIN"/>
    <property type="match status" value="1"/>
</dbReference>
<dbReference type="AlphaFoldDB" id="A0A9P9AKQ4"/>
<sequence>GIYSDLAVRCGNKEYPVHKVLVCTRSPFFAKACDGPYEEGRSGVIDLSDDDHDAVDSMVCYLYNGYYPRIESGTTVSVAQPPCSKSWTVDDFGKESNLLRMDTDIGGLTAIGEVTLGLQVKYLCLHARVYALAEKYAVSGLKEIALRYFRYVADDETCNLEEFSDASELAYTTTIDADRGLRDVVVKALHENYKALDQDHVQGLLKRHPNLAIDFIMHYRAKQMAGPVGVWLVTKASRLNWRLYPVCGLS</sequence>
<feature type="non-terminal residue" evidence="2">
    <location>
        <position position="1"/>
    </location>
</feature>
<accession>A0A9P9AKQ4</accession>
<organism evidence="2 3">
    <name type="scientific">Thelonectria olida</name>
    <dbReference type="NCBI Taxonomy" id="1576542"/>
    <lineage>
        <taxon>Eukaryota</taxon>
        <taxon>Fungi</taxon>
        <taxon>Dikarya</taxon>
        <taxon>Ascomycota</taxon>
        <taxon>Pezizomycotina</taxon>
        <taxon>Sordariomycetes</taxon>
        <taxon>Hypocreomycetidae</taxon>
        <taxon>Hypocreales</taxon>
        <taxon>Nectriaceae</taxon>
        <taxon>Thelonectria</taxon>
    </lineage>
</organism>
<dbReference type="OrthoDB" id="6359816at2759"/>
<reference evidence="2 3" key="1">
    <citation type="journal article" date="2021" name="Nat. Commun.">
        <title>Genetic determinants of endophytism in the Arabidopsis root mycobiome.</title>
        <authorList>
            <person name="Mesny F."/>
            <person name="Miyauchi S."/>
            <person name="Thiergart T."/>
            <person name="Pickel B."/>
            <person name="Atanasova L."/>
            <person name="Karlsson M."/>
            <person name="Huettel B."/>
            <person name="Barry K.W."/>
            <person name="Haridas S."/>
            <person name="Chen C."/>
            <person name="Bauer D."/>
            <person name="Andreopoulos W."/>
            <person name="Pangilinan J."/>
            <person name="LaButti K."/>
            <person name="Riley R."/>
            <person name="Lipzen A."/>
            <person name="Clum A."/>
            <person name="Drula E."/>
            <person name="Henrissat B."/>
            <person name="Kohler A."/>
            <person name="Grigoriev I.V."/>
            <person name="Martin F.M."/>
            <person name="Hacquard S."/>
        </authorList>
    </citation>
    <scope>NUCLEOTIDE SEQUENCE [LARGE SCALE GENOMIC DNA]</scope>
    <source>
        <strain evidence="2 3">MPI-CAGE-CH-0241</strain>
    </source>
</reference>
<evidence type="ECO:0000313" key="2">
    <source>
        <dbReference type="EMBL" id="KAH6871979.1"/>
    </source>
</evidence>
<dbReference type="Proteomes" id="UP000777438">
    <property type="component" value="Unassembled WGS sequence"/>
</dbReference>
<feature type="domain" description="BTB" evidence="1">
    <location>
        <begin position="4"/>
        <end position="71"/>
    </location>
</feature>
<dbReference type="SUPFAM" id="SSF54695">
    <property type="entry name" value="POZ domain"/>
    <property type="match status" value="1"/>
</dbReference>
<gene>
    <name evidence="2" type="ORF">B0T10DRAFT_416774</name>
</gene>
<protein>
    <recommendedName>
        <fullName evidence="1">BTB domain-containing protein</fullName>
    </recommendedName>
</protein>
<proteinExistence type="predicted"/>
<dbReference type="EMBL" id="JAGPYM010000048">
    <property type="protein sequence ID" value="KAH6871979.1"/>
    <property type="molecule type" value="Genomic_DNA"/>
</dbReference>
<dbReference type="InterPro" id="IPR000210">
    <property type="entry name" value="BTB/POZ_dom"/>
</dbReference>
<name>A0A9P9AKQ4_9HYPO</name>
<evidence type="ECO:0000313" key="3">
    <source>
        <dbReference type="Proteomes" id="UP000777438"/>
    </source>
</evidence>